<dbReference type="EMBL" id="BK016199">
    <property type="protein sequence ID" value="DAG01893.1"/>
    <property type="molecule type" value="Genomic_DNA"/>
</dbReference>
<reference evidence="1" key="1">
    <citation type="journal article" date="2021" name="Proc. Natl. Acad. Sci. U.S.A.">
        <title>A Catalog of Tens of Thousands of Viruses from Human Metagenomes Reveals Hidden Associations with Chronic Diseases.</title>
        <authorList>
            <person name="Tisza M.J."/>
            <person name="Buck C.B."/>
        </authorList>
    </citation>
    <scope>NUCLEOTIDE SEQUENCE</scope>
    <source>
        <strain evidence="1">CtYaH2</strain>
    </source>
</reference>
<sequence length="39" mass="4344">MWLAPPHFLISKFANSLIIPSPFRPYIPPLKGGRGDVIP</sequence>
<organism evidence="1">
    <name type="scientific">Siphoviridae sp. ctYaH2</name>
    <dbReference type="NCBI Taxonomy" id="2825549"/>
    <lineage>
        <taxon>Viruses</taxon>
        <taxon>Duplodnaviria</taxon>
        <taxon>Heunggongvirae</taxon>
        <taxon>Uroviricota</taxon>
        <taxon>Caudoviricetes</taxon>
    </lineage>
</organism>
<accession>A0A8S5V5B2</accession>
<proteinExistence type="predicted"/>
<evidence type="ECO:0000313" key="1">
    <source>
        <dbReference type="EMBL" id="DAG01893.1"/>
    </source>
</evidence>
<name>A0A8S5V5B2_9CAUD</name>
<protein>
    <submittedName>
        <fullName evidence="1">Uncharacterized protein</fullName>
    </submittedName>
</protein>